<proteinExistence type="predicted"/>
<dbReference type="KEGG" id="jeo:JMA_00400"/>
<sequence length="40" mass="4421">MLYDIGVIAGLIGFGLLVDRKKSARKNLEQYRNGGEEAPQ</sequence>
<dbReference type="AlphaFoldDB" id="A0A0B5AL11"/>
<dbReference type="HOGENOM" id="CLU_3290918_0_0_9"/>
<accession>A0A0B5AL11</accession>
<evidence type="ECO:0000313" key="2">
    <source>
        <dbReference type="Proteomes" id="UP000031449"/>
    </source>
</evidence>
<keyword evidence="2" id="KW-1185">Reference proteome</keyword>
<protein>
    <submittedName>
        <fullName evidence="1">Uncharacterized protein</fullName>
    </submittedName>
</protein>
<dbReference type="EMBL" id="CP009416">
    <property type="protein sequence ID" value="AJD89357.1"/>
    <property type="molecule type" value="Genomic_DNA"/>
</dbReference>
<organism evidence="1 2">
    <name type="scientific">Jeotgalibacillus malaysiensis</name>
    <dbReference type="NCBI Taxonomy" id="1508404"/>
    <lineage>
        <taxon>Bacteria</taxon>
        <taxon>Bacillati</taxon>
        <taxon>Bacillota</taxon>
        <taxon>Bacilli</taxon>
        <taxon>Bacillales</taxon>
        <taxon>Caryophanaceae</taxon>
        <taxon>Jeotgalibacillus</taxon>
    </lineage>
</organism>
<gene>
    <name evidence="1" type="ORF">JMA_00400</name>
</gene>
<reference evidence="1 2" key="1">
    <citation type="submission" date="2014-08" db="EMBL/GenBank/DDBJ databases">
        <title>Complete genome of a marine bacteria Jeotgalibacillus malaysiensis.</title>
        <authorList>
            <person name="Yaakop A.S."/>
            <person name="Chan K.-G."/>
            <person name="Goh K.M."/>
        </authorList>
    </citation>
    <scope>NUCLEOTIDE SEQUENCE [LARGE SCALE GENOMIC DNA]</scope>
    <source>
        <strain evidence="1 2">D5</strain>
    </source>
</reference>
<name>A0A0B5AL11_9BACL</name>
<dbReference type="Proteomes" id="UP000031449">
    <property type="component" value="Chromosome"/>
</dbReference>
<dbReference type="STRING" id="1508404.JMA_00400"/>
<dbReference type="BioCyc" id="JESP1508404:G14D9-9225-MONOMER"/>
<evidence type="ECO:0000313" key="1">
    <source>
        <dbReference type="EMBL" id="AJD89357.1"/>
    </source>
</evidence>